<dbReference type="SUPFAM" id="SSF50965">
    <property type="entry name" value="Galactose oxidase, central domain"/>
    <property type="match status" value="1"/>
</dbReference>
<dbReference type="EMBL" id="FN654288">
    <property type="protein sequence ID" value="CBY30925.1"/>
    <property type="molecule type" value="Genomic_DNA"/>
</dbReference>
<gene>
    <name evidence="1" type="ORF">GSOID_T00018872001</name>
</gene>
<protein>
    <submittedName>
        <fullName evidence="1">Uncharacterized protein</fullName>
    </submittedName>
</protein>
<proteinExistence type="predicted"/>
<sequence>MVFLVFGGGTYIADTEIFTPEVGFSAAQPMITAANRMNSVTIGTDRVIMFGGFLEGEGITEKIFMYYNDEWSFAGNMIVANSRTTAILIGSSIIVSSGQQSGVIQQFEWDGYSISEGRIVDDVGDNPSTPIVIPELFEECERPTNEFIFGSPLKVTDSSYEFTALDLSLSTLDYFDTSPAYFKDVILSTESSQFAPGYVNYKGQVYLMGGAGRTWSSIYKFTGSTTERVELSGERYKGFSRLDGNNPVVGWQDNQERIFICNFNSNKSCQTFDGSVIRNVEAETVYAHSQGCIGTFERNKEVVVIGGRDAAGKTEIFNGTSWRAGPDHPNNLAARGVAVDVGAGIITIGGYGDLSGYSAYLLTYDNMIENTKKWVDLGRLNSYYVYMSIFRFGEIIVAHRTSLPNAGIYMLTWDGNSLEDHGMQIDLGLIGGSSGIFIPKEKTKCESIFIGDTPQRDTDVEEEIIFEQQCDIRNSDAYVIKFEVECDFDK</sequence>
<feature type="non-terminal residue" evidence="1">
    <location>
        <position position="490"/>
    </location>
</feature>
<evidence type="ECO:0000313" key="1">
    <source>
        <dbReference type="EMBL" id="CBY30925.1"/>
    </source>
</evidence>
<dbReference type="InterPro" id="IPR011043">
    <property type="entry name" value="Gal_Oxase/kelch_b-propeller"/>
</dbReference>
<organism evidence="1">
    <name type="scientific">Oikopleura dioica</name>
    <name type="common">Tunicate</name>
    <dbReference type="NCBI Taxonomy" id="34765"/>
    <lineage>
        <taxon>Eukaryota</taxon>
        <taxon>Metazoa</taxon>
        <taxon>Chordata</taxon>
        <taxon>Tunicata</taxon>
        <taxon>Appendicularia</taxon>
        <taxon>Copelata</taxon>
        <taxon>Oikopleuridae</taxon>
        <taxon>Oikopleura</taxon>
    </lineage>
</organism>
<dbReference type="SUPFAM" id="SSF117281">
    <property type="entry name" value="Kelch motif"/>
    <property type="match status" value="1"/>
</dbReference>
<name>E4Y5M5_OIKDI</name>
<reference evidence="1" key="1">
    <citation type="journal article" date="2010" name="Science">
        <title>Plasticity of animal genome architecture unmasked by rapid evolution of a pelagic tunicate.</title>
        <authorList>
            <person name="Denoeud F."/>
            <person name="Henriet S."/>
            <person name="Mungpakdee S."/>
            <person name="Aury J.M."/>
            <person name="Da Silva C."/>
            <person name="Brinkmann H."/>
            <person name="Mikhaleva J."/>
            <person name="Olsen L.C."/>
            <person name="Jubin C."/>
            <person name="Canestro C."/>
            <person name="Bouquet J.M."/>
            <person name="Danks G."/>
            <person name="Poulain J."/>
            <person name="Campsteijn C."/>
            <person name="Adamski M."/>
            <person name="Cross I."/>
            <person name="Yadetie F."/>
            <person name="Muffato M."/>
            <person name="Louis A."/>
            <person name="Butcher S."/>
            <person name="Tsagkogeorga G."/>
            <person name="Konrad A."/>
            <person name="Singh S."/>
            <person name="Jensen M.F."/>
            <person name="Cong E.H."/>
            <person name="Eikeseth-Otteraa H."/>
            <person name="Noel B."/>
            <person name="Anthouard V."/>
            <person name="Porcel B.M."/>
            <person name="Kachouri-Lafond R."/>
            <person name="Nishino A."/>
            <person name="Ugolini M."/>
            <person name="Chourrout P."/>
            <person name="Nishida H."/>
            <person name="Aasland R."/>
            <person name="Huzurbazar S."/>
            <person name="Westhof E."/>
            <person name="Delsuc F."/>
            <person name="Lehrach H."/>
            <person name="Reinhardt R."/>
            <person name="Weissenbach J."/>
            <person name="Roy S.W."/>
            <person name="Artiguenave F."/>
            <person name="Postlethwait J.H."/>
            <person name="Manak J.R."/>
            <person name="Thompson E.M."/>
            <person name="Jaillon O."/>
            <person name="Du Pasquier L."/>
            <person name="Boudinot P."/>
            <person name="Liberles D.A."/>
            <person name="Volff J.N."/>
            <person name="Philippe H."/>
            <person name="Lenhard B."/>
            <person name="Roest Crollius H."/>
            <person name="Wincker P."/>
            <person name="Chourrout D."/>
        </authorList>
    </citation>
    <scope>NUCLEOTIDE SEQUENCE [LARGE SCALE GENOMIC DNA]</scope>
</reference>
<dbReference type="AlphaFoldDB" id="E4Y5M5"/>
<dbReference type="Proteomes" id="UP000011014">
    <property type="component" value="Unassembled WGS sequence"/>
</dbReference>
<dbReference type="Gene3D" id="2.120.10.80">
    <property type="entry name" value="Kelch-type beta propeller"/>
    <property type="match status" value="1"/>
</dbReference>
<accession>E4Y5M5</accession>
<dbReference type="InterPro" id="IPR015915">
    <property type="entry name" value="Kelch-typ_b-propeller"/>
</dbReference>